<feature type="domain" description="Isoamylase 1-3-like C-terminal" evidence="3">
    <location>
        <begin position="702"/>
        <end position="784"/>
    </location>
</feature>
<evidence type="ECO:0000313" key="4">
    <source>
        <dbReference type="EMBL" id="KAK9809286.1"/>
    </source>
</evidence>
<dbReference type="SUPFAM" id="SSF81296">
    <property type="entry name" value="E set domains"/>
    <property type="match status" value="1"/>
</dbReference>
<dbReference type="SUPFAM" id="SSF51445">
    <property type="entry name" value="(Trans)glycosidases"/>
    <property type="match status" value="1"/>
</dbReference>
<reference evidence="4 5" key="1">
    <citation type="journal article" date="2024" name="Nat. Commun.">
        <title>Phylogenomics reveals the evolutionary origins of lichenization in chlorophyte algae.</title>
        <authorList>
            <person name="Puginier C."/>
            <person name="Libourel C."/>
            <person name="Otte J."/>
            <person name="Skaloud P."/>
            <person name="Haon M."/>
            <person name="Grisel S."/>
            <person name="Petersen M."/>
            <person name="Berrin J.G."/>
            <person name="Delaux P.M."/>
            <person name="Dal Grande F."/>
            <person name="Keller J."/>
        </authorList>
    </citation>
    <scope>NUCLEOTIDE SEQUENCE [LARGE SCALE GENOMIC DNA]</scope>
    <source>
        <strain evidence="4 5">SAG 2036</strain>
    </source>
</reference>
<dbReference type="Proteomes" id="UP001465755">
    <property type="component" value="Unassembled WGS sequence"/>
</dbReference>
<comment type="similarity">
    <text evidence="1">Belongs to the glycosyl hydrolase 13 family.</text>
</comment>
<dbReference type="InterPro" id="IPR013783">
    <property type="entry name" value="Ig-like_fold"/>
</dbReference>
<dbReference type="EMBL" id="JALJOQ010000021">
    <property type="protein sequence ID" value="KAK9809286.1"/>
    <property type="molecule type" value="Genomic_DNA"/>
</dbReference>
<evidence type="ECO:0000313" key="5">
    <source>
        <dbReference type="Proteomes" id="UP001465755"/>
    </source>
</evidence>
<dbReference type="InterPro" id="IPR048650">
    <property type="entry name" value="ISOA1-3-like_C"/>
</dbReference>
<feature type="region of interest" description="Disordered" evidence="2">
    <location>
        <begin position="813"/>
        <end position="835"/>
    </location>
</feature>
<accession>A0AAW1PIN2</accession>
<dbReference type="Gene3D" id="2.60.40.10">
    <property type="entry name" value="Immunoglobulins"/>
    <property type="match status" value="1"/>
</dbReference>
<dbReference type="AlphaFoldDB" id="A0AAW1PIN2"/>
<dbReference type="Gene3D" id="3.20.20.80">
    <property type="entry name" value="Glycosidases"/>
    <property type="match status" value="1"/>
</dbReference>
<feature type="compositionally biased region" description="Polar residues" evidence="2">
    <location>
        <begin position="826"/>
        <end position="835"/>
    </location>
</feature>
<dbReference type="Pfam" id="PF21156">
    <property type="entry name" value="ISOA1-3_C"/>
    <property type="match status" value="1"/>
</dbReference>
<comment type="caution">
    <text evidence="4">The sequence shown here is derived from an EMBL/GenBank/DDBJ whole genome shotgun (WGS) entry which is preliminary data.</text>
</comment>
<sequence>MKLLGFQGKVSCGQDVPYWPLQQLACRGQHSRQARSSCGKQCRRDQQLRTVICSAAQAVQASPRKDTATVTKPSGQGATKIVFWSQQGKRVVAAVEKVKDGFRVHVTIEDAATDLQISWGLYRTSAAKWQLFAVPVGMGLGDPRTLGPTLSAVEGATCSVNFALRSRHASAMSLCLARRIEAPTSNGSSGTAGAAQPGKGYLELALDPEVNRTGDVWHVCLQGLRDVGTLCYGWRAESTLGSDFVPGQVMLDPQAPLATHVQLPRGVHMSARTGRSAARPSHDAPALMGSLAFLLDDFAFGWDHQRPSLPLQNTVVLEADIPSFSTGPASRGAIPSEHQGKILGVLDRLGDIRALGANVVMLSSPCLAGEGDGPFSRVPFSFFAPEAAWATGKDALAPMRELKQVVQGLQEKGLEVWLQVQFCFTAEGNEDEGCTVCLRGLDAPIYYRQRGVLNCGHAVVRQLVVDALVHWRQEYRVDGFVFVNAETLALDRNGNVLDNPPLAETIAAEPLLADVRLVAWPGDIRLLPRGGQRGFPHWGRWMERNLRAGSDLLRFLGPFNGADDEAEGQSRASALATRLTGSADMFAAQFDEGLPGSLAVSRLPGCGLNGISILSKASLRDTVAELVPGHEGLQGGPHALRTTLTKTLLMATVLMLGTPILTQEVMEDPALARFAGVLVRTRRRLGELLSPRDFVCPRTIAWHGASAGSQPDWDGSALAAHVPGAAFMGLSATLPKSEAKAFYLGLNGHEHAVEAALPSPPAACEWRRVVDSAREAPDDAVLDRAGAKLESQESYWVNGKAGVLVVAAPLSRVSAPGSAASREVQRQATPSSMPA</sequence>
<dbReference type="SUPFAM" id="SSF51011">
    <property type="entry name" value="Glycosyl hydrolase domain"/>
    <property type="match status" value="1"/>
</dbReference>
<organism evidence="4 5">
    <name type="scientific">Symbiochloris irregularis</name>
    <dbReference type="NCBI Taxonomy" id="706552"/>
    <lineage>
        <taxon>Eukaryota</taxon>
        <taxon>Viridiplantae</taxon>
        <taxon>Chlorophyta</taxon>
        <taxon>core chlorophytes</taxon>
        <taxon>Trebouxiophyceae</taxon>
        <taxon>Trebouxiales</taxon>
        <taxon>Trebouxiaceae</taxon>
        <taxon>Symbiochloris</taxon>
    </lineage>
</organism>
<keyword evidence="5" id="KW-1185">Reference proteome</keyword>
<evidence type="ECO:0000259" key="3">
    <source>
        <dbReference type="Pfam" id="PF21156"/>
    </source>
</evidence>
<dbReference type="InterPro" id="IPR014756">
    <property type="entry name" value="Ig_E-set"/>
</dbReference>
<gene>
    <name evidence="4" type="ORF">WJX73_001102</name>
</gene>
<evidence type="ECO:0000256" key="1">
    <source>
        <dbReference type="ARBA" id="ARBA00008061"/>
    </source>
</evidence>
<name>A0AAW1PIN2_9CHLO</name>
<dbReference type="InterPro" id="IPR013780">
    <property type="entry name" value="Glyco_hydro_b"/>
</dbReference>
<dbReference type="InterPro" id="IPR017853">
    <property type="entry name" value="GH"/>
</dbReference>
<protein>
    <recommendedName>
        <fullName evidence="3">Isoamylase 1-3-like C-terminal domain-containing protein</fullName>
    </recommendedName>
</protein>
<proteinExistence type="inferred from homology"/>
<dbReference type="Gene3D" id="2.60.40.1180">
    <property type="entry name" value="Golgi alpha-mannosidase II"/>
    <property type="match status" value="1"/>
</dbReference>
<evidence type="ECO:0000256" key="2">
    <source>
        <dbReference type="SAM" id="MobiDB-lite"/>
    </source>
</evidence>
<dbReference type="PANTHER" id="PTHR43002">
    <property type="entry name" value="GLYCOGEN DEBRANCHING ENZYME"/>
    <property type="match status" value="1"/>
</dbReference>